<name>B9TQ34_RICCO</name>
<sequence length="144" mass="16566">MPGILFICEPDKFPHPAESCPFSVFVYHAPPLVVWLSVSYHHRRRQCSGWCAICHEAAGGCHGQFGTSHRPCLDTFIPFPGIDHHREPVVAFGWLARFPRHRRQRGRYPARPVRASDRPFDALLQPALFRRTGQSHHVYRGGYR</sequence>
<reference evidence="2" key="1">
    <citation type="journal article" date="2010" name="Nat. Biotechnol.">
        <title>Draft genome sequence of the oilseed species Ricinus communis.</title>
        <authorList>
            <person name="Chan A.P."/>
            <person name="Crabtree J."/>
            <person name="Zhao Q."/>
            <person name="Lorenzi H."/>
            <person name="Orvis J."/>
            <person name="Puiu D."/>
            <person name="Melake-Berhan A."/>
            <person name="Jones K.M."/>
            <person name="Redman J."/>
            <person name="Chen G."/>
            <person name="Cahoon E.B."/>
            <person name="Gedil M."/>
            <person name="Stanke M."/>
            <person name="Haas B.J."/>
            <person name="Wortman J.R."/>
            <person name="Fraser-Liggett C.M."/>
            <person name="Ravel J."/>
            <person name="Rabinowicz P.D."/>
        </authorList>
    </citation>
    <scope>NUCLEOTIDE SEQUENCE [LARGE SCALE GENOMIC DNA]</scope>
    <source>
        <strain evidence="2">cv. Hale</strain>
    </source>
</reference>
<dbReference type="EMBL" id="EQ997842">
    <property type="protein sequence ID" value="EEF22030.1"/>
    <property type="molecule type" value="Genomic_DNA"/>
</dbReference>
<dbReference type="AlphaFoldDB" id="B9TQ34"/>
<protein>
    <submittedName>
        <fullName evidence="1">Uncharacterized protein</fullName>
    </submittedName>
</protein>
<evidence type="ECO:0000313" key="1">
    <source>
        <dbReference type="EMBL" id="EEF22030.1"/>
    </source>
</evidence>
<organism evidence="1 2">
    <name type="scientific">Ricinus communis</name>
    <name type="common">Castor bean</name>
    <dbReference type="NCBI Taxonomy" id="3988"/>
    <lineage>
        <taxon>Eukaryota</taxon>
        <taxon>Viridiplantae</taxon>
        <taxon>Streptophyta</taxon>
        <taxon>Embryophyta</taxon>
        <taxon>Tracheophyta</taxon>
        <taxon>Spermatophyta</taxon>
        <taxon>Magnoliopsida</taxon>
        <taxon>eudicotyledons</taxon>
        <taxon>Gunneridae</taxon>
        <taxon>Pentapetalae</taxon>
        <taxon>rosids</taxon>
        <taxon>fabids</taxon>
        <taxon>Malpighiales</taxon>
        <taxon>Euphorbiaceae</taxon>
        <taxon>Acalyphoideae</taxon>
        <taxon>Acalypheae</taxon>
        <taxon>Ricinus</taxon>
    </lineage>
</organism>
<dbReference type="Proteomes" id="UP000008311">
    <property type="component" value="Unassembled WGS sequence"/>
</dbReference>
<gene>
    <name evidence="1" type="ORF">RCOM_1973460</name>
</gene>
<dbReference type="InParanoid" id="B9TQ34"/>
<keyword evidence="2" id="KW-1185">Reference proteome</keyword>
<feature type="non-terminal residue" evidence="1">
    <location>
        <position position="144"/>
    </location>
</feature>
<accession>B9TQ34</accession>
<proteinExistence type="predicted"/>
<evidence type="ECO:0000313" key="2">
    <source>
        <dbReference type="Proteomes" id="UP000008311"/>
    </source>
</evidence>